<evidence type="ECO:0000313" key="3">
    <source>
        <dbReference type="Proteomes" id="UP001335648"/>
    </source>
</evidence>
<organism evidence="2 3">
    <name type="scientific">Champsocephalus esox</name>
    <name type="common">pike icefish</name>
    <dbReference type="NCBI Taxonomy" id="159716"/>
    <lineage>
        <taxon>Eukaryota</taxon>
        <taxon>Metazoa</taxon>
        <taxon>Chordata</taxon>
        <taxon>Craniata</taxon>
        <taxon>Vertebrata</taxon>
        <taxon>Euteleostomi</taxon>
        <taxon>Actinopterygii</taxon>
        <taxon>Neopterygii</taxon>
        <taxon>Teleostei</taxon>
        <taxon>Neoteleostei</taxon>
        <taxon>Acanthomorphata</taxon>
        <taxon>Eupercaria</taxon>
        <taxon>Perciformes</taxon>
        <taxon>Notothenioidei</taxon>
        <taxon>Channichthyidae</taxon>
        <taxon>Champsocephalus</taxon>
    </lineage>
</organism>
<accession>A0AAN8GFR3</accession>
<proteinExistence type="predicted"/>
<gene>
    <name evidence="2" type="ORF">CesoFtcFv8_023788</name>
</gene>
<comment type="caution">
    <text evidence="2">The sequence shown here is derived from an EMBL/GenBank/DDBJ whole genome shotgun (WGS) entry which is preliminary data.</text>
</comment>
<dbReference type="Proteomes" id="UP001335648">
    <property type="component" value="Unassembled WGS sequence"/>
</dbReference>
<keyword evidence="3" id="KW-1185">Reference proteome</keyword>
<dbReference type="EMBL" id="JAULUE010002065">
    <property type="protein sequence ID" value="KAK5878376.1"/>
    <property type="molecule type" value="Genomic_DNA"/>
</dbReference>
<name>A0AAN8GFR3_9TELE</name>
<feature type="compositionally biased region" description="Polar residues" evidence="1">
    <location>
        <begin position="47"/>
        <end position="58"/>
    </location>
</feature>
<feature type="region of interest" description="Disordered" evidence="1">
    <location>
        <begin position="29"/>
        <end position="129"/>
    </location>
</feature>
<evidence type="ECO:0000256" key="1">
    <source>
        <dbReference type="SAM" id="MobiDB-lite"/>
    </source>
</evidence>
<dbReference type="AlphaFoldDB" id="A0AAN8GFR3"/>
<sequence>MNGVLSSEILFALHVQHFLFLPISPAPPVKIPMEPLLSNPPPRTRPLSETNPYSTITSNHHEPNHSLSLHLKATSPAPPPPPPRRQLESNSRNNHRLYTHNALLQTPANQRDSPRKPSLSGDSCADTEL</sequence>
<feature type="compositionally biased region" description="Polar residues" evidence="1">
    <location>
        <begin position="102"/>
        <end position="111"/>
    </location>
</feature>
<evidence type="ECO:0000313" key="2">
    <source>
        <dbReference type="EMBL" id="KAK5878376.1"/>
    </source>
</evidence>
<protein>
    <submittedName>
        <fullName evidence="2">Uncharacterized protein</fullName>
    </submittedName>
</protein>
<reference evidence="2 3" key="1">
    <citation type="journal article" date="2023" name="Mol. Biol. Evol.">
        <title>Genomics of Secondarily Temperate Adaptation in the Only Non-Antarctic Icefish.</title>
        <authorList>
            <person name="Rivera-Colon A.G."/>
            <person name="Rayamajhi N."/>
            <person name="Minhas B.F."/>
            <person name="Madrigal G."/>
            <person name="Bilyk K.T."/>
            <person name="Yoon V."/>
            <person name="Hune M."/>
            <person name="Gregory S."/>
            <person name="Cheng C.H.C."/>
            <person name="Catchen J.M."/>
        </authorList>
    </citation>
    <scope>NUCLEOTIDE SEQUENCE [LARGE SCALE GENOMIC DNA]</scope>
    <source>
        <strain evidence="2">JC2023a</strain>
    </source>
</reference>